<protein>
    <submittedName>
        <fullName evidence="2">Uncharacterized protein</fullName>
    </submittedName>
</protein>
<dbReference type="OrthoDB" id="7278537at2"/>
<accession>A0A2Z6AZV5</accession>
<evidence type="ECO:0000256" key="1">
    <source>
        <dbReference type="SAM" id="MobiDB-lite"/>
    </source>
</evidence>
<dbReference type="KEGG" id="dfl:DFE_2022"/>
<name>A0A2Z6AZV5_9BACT</name>
<feature type="region of interest" description="Disordered" evidence="1">
    <location>
        <begin position="157"/>
        <end position="183"/>
    </location>
</feature>
<evidence type="ECO:0000313" key="2">
    <source>
        <dbReference type="EMBL" id="BBD08748.1"/>
    </source>
</evidence>
<evidence type="ECO:0000313" key="3">
    <source>
        <dbReference type="Proteomes" id="UP000269883"/>
    </source>
</evidence>
<dbReference type="AlphaFoldDB" id="A0A2Z6AZV5"/>
<dbReference type="Proteomes" id="UP000269883">
    <property type="component" value="Chromosome"/>
</dbReference>
<sequence>MSVRILSGALLELGEDRITSADQDTERARVVSEVYEDERDSLLEEHPWNFAIFRAGLARLELVPAFGFAHGFRLPADCLYVISVEPETPYKIEGGNLLADLEALSIRYVRRVDDATQMPPTFRVALATRIAARVCKKITGSSAEKERLETLYRDRLRTAKGRDAQGGGTPDAARPDLFVNARR</sequence>
<reference evidence="2 3" key="1">
    <citation type="journal article" date="2018" name="Sci. Adv.">
        <title>Multi-heme cytochromes provide a pathway for survival in energy-limited environments.</title>
        <authorList>
            <person name="Deng X."/>
            <person name="Dohmae N."/>
            <person name="Nealson K.H."/>
            <person name="Hashimoto K."/>
            <person name="Okamoto A."/>
        </authorList>
    </citation>
    <scope>NUCLEOTIDE SEQUENCE [LARGE SCALE GENOMIC DNA]</scope>
    <source>
        <strain evidence="2 3">IS5</strain>
    </source>
</reference>
<dbReference type="RefSeq" id="WP_126379109.1">
    <property type="nucleotide sequence ID" value="NZ_AP017378.1"/>
</dbReference>
<gene>
    <name evidence="2" type="ORF">DFE_2022</name>
</gene>
<proteinExistence type="predicted"/>
<organism evidence="2 3">
    <name type="scientific">Desulfovibrio ferrophilus</name>
    <dbReference type="NCBI Taxonomy" id="241368"/>
    <lineage>
        <taxon>Bacteria</taxon>
        <taxon>Pseudomonadati</taxon>
        <taxon>Thermodesulfobacteriota</taxon>
        <taxon>Desulfovibrionia</taxon>
        <taxon>Desulfovibrionales</taxon>
        <taxon>Desulfovibrionaceae</taxon>
        <taxon>Desulfovibrio</taxon>
    </lineage>
</organism>
<keyword evidence="3" id="KW-1185">Reference proteome</keyword>
<dbReference type="EMBL" id="AP017378">
    <property type="protein sequence ID" value="BBD08748.1"/>
    <property type="molecule type" value="Genomic_DNA"/>
</dbReference>